<organism evidence="3 4">
    <name type="scientific">Cinchona calisaya</name>
    <dbReference type="NCBI Taxonomy" id="153742"/>
    <lineage>
        <taxon>Eukaryota</taxon>
        <taxon>Viridiplantae</taxon>
        <taxon>Streptophyta</taxon>
        <taxon>Embryophyta</taxon>
        <taxon>Tracheophyta</taxon>
        <taxon>Spermatophyta</taxon>
        <taxon>Magnoliopsida</taxon>
        <taxon>eudicotyledons</taxon>
        <taxon>Gunneridae</taxon>
        <taxon>Pentapetalae</taxon>
        <taxon>asterids</taxon>
        <taxon>lamiids</taxon>
        <taxon>Gentianales</taxon>
        <taxon>Rubiaceae</taxon>
        <taxon>Cinchonoideae</taxon>
        <taxon>Cinchoneae</taxon>
        <taxon>Cinchona</taxon>
    </lineage>
</organism>
<protein>
    <recommendedName>
        <fullName evidence="5">Myosin heavy chain-like protein</fullName>
    </recommendedName>
</protein>
<accession>A0ABD2ZX37</accession>
<dbReference type="EMBL" id="JBJUIK010000007">
    <property type="protein sequence ID" value="KAL3522722.1"/>
    <property type="molecule type" value="Genomic_DNA"/>
</dbReference>
<sequence length="305" mass="34796">MSKFRVHSSPELTPYSSEDDYDDSALEGVAAHVKLLLKLIQDHKNACHKQKNDGRRMLRVATMMTILDNVRTRIQKCQFGNKRSESELSRSRTDTKPTPVLPKEIKHGGELAADEQEKLKKALNASLAARKSLEVMCSSLGKEKEIMEAELAKRNHEVSEMEELINDLKAQNETLLEKVKECASEHRDNHACGNLVVGAEIQGHAILQERNRALSEHLLRSLDGYRSLKRKLKEALEENFAARSTIEEMMVRLRESLEKFRSFKEQLPSGSPSVDSIQEEISQLEGVFEYLRIQVTKNVRRKYIA</sequence>
<proteinExistence type="predicted"/>
<feature type="region of interest" description="Disordered" evidence="2">
    <location>
        <begin position="78"/>
        <end position="103"/>
    </location>
</feature>
<comment type="caution">
    <text evidence="3">The sequence shown here is derived from an EMBL/GenBank/DDBJ whole genome shotgun (WGS) entry which is preliminary data.</text>
</comment>
<dbReference type="Proteomes" id="UP001630127">
    <property type="component" value="Unassembled WGS sequence"/>
</dbReference>
<evidence type="ECO:0000313" key="3">
    <source>
        <dbReference type="EMBL" id="KAL3522722.1"/>
    </source>
</evidence>
<keyword evidence="4" id="KW-1185">Reference proteome</keyword>
<gene>
    <name evidence="3" type="ORF">ACH5RR_015556</name>
</gene>
<evidence type="ECO:0000256" key="1">
    <source>
        <dbReference type="SAM" id="Coils"/>
    </source>
</evidence>
<evidence type="ECO:0000313" key="4">
    <source>
        <dbReference type="Proteomes" id="UP001630127"/>
    </source>
</evidence>
<keyword evidence="1" id="KW-0175">Coiled coil</keyword>
<dbReference type="PANTHER" id="PTHR38378:SF3">
    <property type="entry name" value="MYOSIN HEAVY CHAIN-LIKE PROTEIN"/>
    <property type="match status" value="1"/>
</dbReference>
<reference evidence="3 4" key="1">
    <citation type="submission" date="2024-11" db="EMBL/GenBank/DDBJ databases">
        <title>A near-complete genome assembly of Cinchona calisaya.</title>
        <authorList>
            <person name="Lian D.C."/>
            <person name="Zhao X.W."/>
            <person name="Wei L."/>
        </authorList>
    </citation>
    <scope>NUCLEOTIDE SEQUENCE [LARGE SCALE GENOMIC DNA]</scope>
    <source>
        <tissue evidence="3">Nenye</tissue>
    </source>
</reference>
<evidence type="ECO:0000256" key="2">
    <source>
        <dbReference type="SAM" id="MobiDB-lite"/>
    </source>
</evidence>
<feature type="compositionally biased region" description="Basic and acidic residues" evidence="2">
    <location>
        <begin position="82"/>
        <end position="95"/>
    </location>
</feature>
<dbReference type="AlphaFoldDB" id="A0ABD2ZX37"/>
<name>A0ABD2ZX37_9GENT</name>
<feature type="region of interest" description="Disordered" evidence="2">
    <location>
        <begin position="1"/>
        <end position="21"/>
    </location>
</feature>
<feature type="coiled-coil region" evidence="1">
    <location>
        <begin position="144"/>
        <end position="185"/>
    </location>
</feature>
<evidence type="ECO:0008006" key="5">
    <source>
        <dbReference type="Google" id="ProtNLM"/>
    </source>
</evidence>
<dbReference type="PANTHER" id="PTHR38378">
    <property type="entry name" value="MYOSIN HEAVY CHAIN-LIKE PROTEIN"/>
    <property type="match status" value="1"/>
</dbReference>